<evidence type="ECO:0000313" key="1">
    <source>
        <dbReference type="EMBL" id="KAF2021878.1"/>
    </source>
</evidence>
<dbReference type="Proteomes" id="UP000799778">
    <property type="component" value="Unassembled WGS sequence"/>
</dbReference>
<dbReference type="OrthoDB" id="10545976at2759"/>
<protein>
    <submittedName>
        <fullName evidence="1">Uncharacterized protein</fullName>
    </submittedName>
</protein>
<reference evidence="1" key="1">
    <citation type="journal article" date="2020" name="Stud. Mycol.">
        <title>101 Dothideomycetes genomes: a test case for predicting lifestyles and emergence of pathogens.</title>
        <authorList>
            <person name="Haridas S."/>
            <person name="Albert R."/>
            <person name="Binder M."/>
            <person name="Bloem J."/>
            <person name="Labutti K."/>
            <person name="Salamov A."/>
            <person name="Andreopoulos B."/>
            <person name="Baker S."/>
            <person name="Barry K."/>
            <person name="Bills G."/>
            <person name="Bluhm B."/>
            <person name="Cannon C."/>
            <person name="Castanera R."/>
            <person name="Culley D."/>
            <person name="Daum C."/>
            <person name="Ezra D."/>
            <person name="Gonzalez J."/>
            <person name="Henrissat B."/>
            <person name="Kuo A."/>
            <person name="Liang C."/>
            <person name="Lipzen A."/>
            <person name="Lutzoni F."/>
            <person name="Magnuson J."/>
            <person name="Mondo S."/>
            <person name="Nolan M."/>
            <person name="Ohm R."/>
            <person name="Pangilinan J."/>
            <person name="Park H.-J."/>
            <person name="Ramirez L."/>
            <person name="Alfaro M."/>
            <person name="Sun H."/>
            <person name="Tritt A."/>
            <person name="Yoshinaga Y."/>
            <person name="Zwiers L.-H."/>
            <person name="Turgeon B."/>
            <person name="Goodwin S."/>
            <person name="Spatafora J."/>
            <person name="Crous P."/>
            <person name="Grigoriev I."/>
        </authorList>
    </citation>
    <scope>NUCLEOTIDE SEQUENCE</scope>
    <source>
        <strain evidence="1">CBS 175.79</strain>
    </source>
</reference>
<accession>A0A6A5Y8Y6</accession>
<dbReference type="RefSeq" id="XP_033390217.1">
    <property type="nucleotide sequence ID" value="XM_033526743.1"/>
</dbReference>
<proteinExistence type="predicted"/>
<keyword evidence="2" id="KW-1185">Reference proteome</keyword>
<name>A0A6A5Y8Y6_9PLEO</name>
<dbReference type="AlphaFoldDB" id="A0A6A5Y8Y6"/>
<dbReference type="EMBL" id="ML978066">
    <property type="protein sequence ID" value="KAF2021878.1"/>
    <property type="molecule type" value="Genomic_DNA"/>
</dbReference>
<gene>
    <name evidence="1" type="ORF">BU24DRAFT_417512</name>
</gene>
<dbReference type="GeneID" id="54284140"/>
<evidence type="ECO:0000313" key="2">
    <source>
        <dbReference type="Proteomes" id="UP000799778"/>
    </source>
</evidence>
<organism evidence="1 2">
    <name type="scientific">Aaosphaeria arxii CBS 175.79</name>
    <dbReference type="NCBI Taxonomy" id="1450172"/>
    <lineage>
        <taxon>Eukaryota</taxon>
        <taxon>Fungi</taxon>
        <taxon>Dikarya</taxon>
        <taxon>Ascomycota</taxon>
        <taxon>Pezizomycotina</taxon>
        <taxon>Dothideomycetes</taxon>
        <taxon>Pleosporomycetidae</taxon>
        <taxon>Pleosporales</taxon>
        <taxon>Pleosporales incertae sedis</taxon>
        <taxon>Aaosphaeria</taxon>
    </lineage>
</organism>
<sequence length="107" mass="11766">MGKIRWLGVMSVLQTKDYFSACVQHIQRLLGNISCHTNSAINYQSNHFPYRGDCALLALRNSFVPMIGTLIATSSGSQRTRCWVCAGSTRLECDLTFDQVGGYGVTG</sequence>